<feature type="domain" description="MobA/MobL protein" evidence="4">
    <location>
        <begin position="13"/>
        <end position="249"/>
    </location>
</feature>
<protein>
    <submittedName>
        <fullName evidence="5">Mobilization protein</fullName>
    </submittedName>
</protein>
<feature type="compositionally biased region" description="Basic and acidic residues" evidence="3">
    <location>
        <begin position="426"/>
        <end position="439"/>
    </location>
</feature>
<feature type="compositionally biased region" description="Basic and acidic residues" evidence="3">
    <location>
        <begin position="448"/>
        <end position="458"/>
    </location>
</feature>
<sequence length="492" mass="54826">MAIYSLNISSASSAVAALSYITSMRVRDDARGETYSGFGRRERVAHVATLLPEGAPSGYADPERLFNAAQAAERGTGVAAKKIMVALPRELDEGQRVLAVERFIRENLTAGGYAATYAIHLDREGRNPHAHILVANRRIDPRTGEWARLKQKTTFALDGNGQRIPVIDPKTGVQKVDKRNRKQWKRVTVSENPLGTKAMLLSMRESWADVCNGLLPEGVRIDHRSLEEQGIDRVPTIHEGYASREMEKRGQPSDRMAINREIGASNRDLAEGDAAVDALRAHQSELRRLLRDMADRAAQAFDRMLESIGHGVDPSDAVEAMRDRDGINLMIPRNAKDSDRPVWHAWLYDRHEWAAIPSHVLREGMRTVGRVRAAIGTALHRWRDAQAARRERIARSTPAQAPRLADVARQAREDAGQPAHQPRPVRKPEQQPEQQRERPVSLAAAAKEASKQLKREQQQEPEPEPALEWNPWDPADPMNLGMGGSQGYGLGL</sequence>
<name>A0A4R0TVQ4_BIFLL</name>
<evidence type="ECO:0000313" key="6">
    <source>
        <dbReference type="Proteomes" id="UP000292751"/>
    </source>
</evidence>
<accession>A0A4R0TVQ4</accession>
<evidence type="ECO:0000313" key="5">
    <source>
        <dbReference type="EMBL" id="TCE95241.1"/>
    </source>
</evidence>
<feature type="region of interest" description="Disordered" evidence="3">
    <location>
        <begin position="389"/>
        <end position="492"/>
    </location>
</feature>
<gene>
    <name evidence="5" type="ORF">MCC10076_2199</name>
</gene>
<proteinExistence type="inferred from homology"/>
<dbReference type="RefSeq" id="WP_131234649.1">
    <property type="nucleotide sequence ID" value="NZ_JBJNPK010000031.1"/>
</dbReference>
<comment type="similarity">
    <text evidence="1">Belongs to the MobA/MobL family.</text>
</comment>
<dbReference type="Proteomes" id="UP000292751">
    <property type="component" value="Unassembled WGS sequence"/>
</dbReference>
<evidence type="ECO:0000259" key="4">
    <source>
        <dbReference type="Pfam" id="PF03389"/>
    </source>
</evidence>
<dbReference type="AlphaFoldDB" id="A0A4R0TVQ4"/>
<organism evidence="5 6">
    <name type="scientific">Bifidobacterium longum subsp. longum</name>
    <dbReference type="NCBI Taxonomy" id="1679"/>
    <lineage>
        <taxon>Bacteria</taxon>
        <taxon>Bacillati</taxon>
        <taxon>Actinomycetota</taxon>
        <taxon>Actinomycetes</taxon>
        <taxon>Bifidobacteriales</taxon>
        <taxon>Bifidobacteriaceae</taxon>
        <taxon>Bifidobacterium</taxon>
    </lineage>
</organism>
<keyword evidence="2" id="KW-0184">Conjugation</keyword>
<feature type="compositionally biased region" description="Gly residues" evidence="3">
    <location>
        <begin position="481"/>
        <end position="492"/>
    </location>
</feature>
<evidence type="ECO:0000256" key="2">
    <source>
        <dbReference type="ARBA" id="ARBA00022971"/>
    </source>
</evidence>
<dbReference type="EMBL" id="SHRX01000039">
    <property type="protein sequence ID" value="TCE95241.1"/>
    <property type="molecule type" value="Genomic_DNA"/>
</dbReference>
<dbReference type="InterPro" id="IPR005053">
    <property type="entry name" value="MobA_MobL"/>
</dbReference>
<dbReference type="Gene3D" id="3.30.930.30">
    <property type="match status" value="1"/>
</dbReference>
<evidence type="ECO:0000256" key="3">
    <source>
        <dbReference type="SAM" id="MobiDB-lite"/>
    </source>
</evidence>
<dbReference type="Pfam" id="PF03389">
    <property type="entry name" value="MobA_MobL"/>
    <property type="match status" value="1"/>
</dbReference>
<reference evidence="5 6" key="1">
    <citation type="journal article" date="2018" name="Sci. Rep.">
        <title>Genomic diversity and distribution of Bifidobacterium longum subsp. longum across the human lifespan.</title>
        <authorList>
            <person name="Odamaki T."/>
            <person name="Bottacini F."/>
            <person name="Kato K."/>
            <person name="Mitsuyama E."/>
            <person name="Yoshida K."/>
            <person name="Horigome A."/>
            <person name="Xiao J.Z."/>
            <person name="van Sinderen D."/>
        </authorList>
    </citation>
    <scope>NUCLEOTIDE SEQUENCE [LARGE SCALE GENOMIC DNA]</scope>
    <source>
        <strain evidence="5 6">MCC10076</strain>
    </source>
</reference>
<comment type="caution">
    <text evidence="5">The sequence shown here is derived from an EMBL/GenBank/DDBJ whole genome shotgun (WGS) entry which is preliminary data.</text>
</comment>
<evidence type="ECO:0000256" key="1">
    <source>
        <dbReference type="ARBA" id="ARBA00010873"/>
    </source>
</evidence>